<dbReference type="InterPro" id="IPR032675">
    <property type="entry name" value="LRR_dom_sf"/>
</dbReference>
<comment type="caution">
    <text evidence="1">The sequence shown here is derived from an EMBL/GenBank/DDBJ whole genome shotgun (WGS) entry which is preliminary data.</text>
</comment>
<dbReference type="SUPFAM" id="SSF52047">
    <property type="entry name" value="RNI-like"/>
    <property type="match status" value="1"/>
</dbReference>
<dbReference type="InterPro" id="IPR036047">
    <property type="entry name" value="F-box-like_dom_sf"/>
</dbReference>
<evidence type="ECO:0000313" key="1">
    <source>
        <dbReference type="EMBL" id="TCD66923.1"/>
    </source>
</evidence>
<dbReference type="Proteomes" id="UP000292702">
    <property type="component" value="Unassembled WGS sequence"/>
</dbReference>
<dbReference type="EMBL" id="RWJN01000117">
    <property type="protein sequence ID" value="TCD66923.1"/>
    <property type="molecule type" value="Genomic_DNA"/>
</dbReference>
<accession>A0A4R0RJ95</accession>
<organism evidence="1 2">
    <name type="scientific">Steccherinum ochraceum</name>
    <dbReference type="NCBI Taxonomy" id="92696"/>
    <lineage>
        <taxon>Eukaryota</taxon>
        <taxon>Fungi</taxon>
        <taxon>Dikarya</taxon>
        <taxon>Basidiomycota</taxon>
        <taxon>Agaricomycotina</taxon>
        <taxon>Agaricomycetes</taxon>
        <taxon>Polyporales</taxon>
        <taxon>Steccherinaceae</taxon>
        <taxon>Steccherinum</taxon>
    </lineage>
</organism>
<dbReference type="Gene3D" id="3.80.10.10">
    <property type="entry name" value="Ribonuclease Inhibitor"/>
    <property type="match status" value="1"/>
</dbReference>
<reference evidence="1 2" key="1">
    <citation type="submission" date="2018-11" db="EMBL/GenBank/DDBJ databases">
        <title>Genome assembly of Steccherinum ochraceum LE-BIN_3174, the white-rot fungus of the Steccherinaceae family (The Residual Polyporoid clade, Polyporales, Basidiomycota).</title>
        <authorList>
            <person name="Fedorova T.V."/>
            <person name="Glazunova O.A."/>
            <person name="Landesman E.O."/>
            <person name="Moiseenko K.V."/>
            <person name="Psurtseva N.V."/>
            <person name="Savinova O.S."/>
            <person name="Shakhova N.V."/>
            <person name="Tyazhelova T.V."/>
            <person name="Vasina D.V."/>
        </authorList>
    </citation>
    <scope>NUCLEOTIDE SEQUENCE [LARGE SCALE GENOMIC DNA]</scope>
    <source>
        <strain evidence="1 2">LE-BIN_3174</strain>
    </source>
</reference>
<protein>
    <recommendedName>
        <fullName evidence="3">F-box domain-containing protein</fullName>
    </recommendedName>
</protein>
<keyword evidence="2" id="KW-1185">Reference proteome</keyword>
<evidence type="ECO:0008006" key="3">
    <source>
        <dbReference type="Google" id="ProtNLM"/>
    </source>
</evidence>
<sequence>MANDEITHLSPPSNIALIPSEQFSYKPDVVIQWQATTWTFDQSRGPFPLELVSMTMEVVQDPKSLLACLAVCRAWYRLIARIHFRDVTLASQSAGKSQGILPKEDCASFVRRLHIQLVFPDEMGEATRAARVMTKVDELVVELSFSFARVSLVDVFPSQAVTITSLTLRKIRFDNFPNLARFIESCTKLRSLEIRGCRIESPSDVAAGSTCTGKLDLEVFKLSCTEPHIANVLCSWLLSGKRAPKLKVVDLDSPVEPTGEAPRYLRNIFACPSLQDLRLRVRGCAAGCRSTAQVLETDFRNNRCRTLRSVDIKMTVEVLEEQDADVLDIVKKILETVEQILHPLKVCLAVVPERFADILGGADFDFHTAMLQVMQEDETEIYQGMTFDLLGEGEF</sequence>
<dbReference type="AlphaFoldDB" id="A0A4R0RJ95"/>
<name>A0A4R0RJ95_9APHY</name>
<gene>
    <name evidence="1" type="ORF">EIP91_000762</name>
</gene>
<evidence type="ECO:0000313" key="2">
    <source>
        <dbReference type="Proteomes" id="UP000292702"/>
    </source>
</evidence>
<dbReference type="SUPFAM" id="SSF81383">
    <property type="entry name" value="F-box domain"/>
    <property type="match status" value="1"/>
</dbReference>
<proteinExistence type="predicted"/>